<evidence type="ECO:0000313" key="2">
    <source>
        <dbReference type="Proteomes" id="UP000242164"/>
    </source>
</evidence>
<organism evidence="1 2">
    <name type="scientific">Bacillus cytotoxicus</name>
    <dbReference type="NCBI Taxonomy" id="580165"/>
    <lineage>
        <taxon>Bacteria</taxon>
        <taxon>Bacillati</taxon>
        <taxon>Bacillota</taxon>
        <taxon>Bacilli</taxon>
        <taxon>Bacillales</taxon>
        <taxon>Bacillaceae</taxon>
        <taxon>Bacillus</taxon>
        <taxon>Bacillus cereus group</taxon>
    </lineage>
</organism>
<gene>
    <name evidence="1" type="ORF">BCB44BAC_00886</name>
</gene>
<proteinExistence type="predicted"/>
<dbReference type="AlphaFoldDB" id="A0AAX2CDF8"/>
<dbReference type="Proteomes" id="UP000242164">
    <property type="component" value="Unassembled WGS sequence"/>
</dbReference>
<dbReference type="EMBL" id="FMIK01000017">
    <property type="protein sequence ID" value="SCL86090.1"/>
    <property type="molecule type" value="Genomic_DNA"/>
</dbReference>
<evidence type="ECO:0000313" key="1">
    <source>
        <dbReference type="EMBL" id="SCL86090.1"/>
    </source>
</evidence>
<comment type="caution">
    <text evidence="1">The sequence shown here is derived from an EMBL/GenBank/DDBJ whole genome shotgun (WGS) entry which is preliminary data.</text>
</comment>
<protein>
    <submittedName>
        <fullName evidence="1">Uncharacterized protein</fullName>
    </submittedName>
</protein>
<sequence>MYFKKFVGISMVAVLTLGG</sequence>
<reference evidence="1 2" key="1">
    <citation type="submission" date="2016-08" db="EMBL/GenBank/DDBJ databases">
        <authorList>
            <person name="Loux V."/>
            <person name="Rue O."/>
        </authorList>
    </citation>
    <scope>NUCLEOTIDE SEQUENCE [LARGE SCALE GENOMIC DNA]</scope>
    <source>
        <strain evidence="1 2">AFSSA_08CEB44bac</strain>
    </source>
</reference>
<accession>A0AAX2CDF8</accession>
<name>A0AAX2CDF8_9BACI</name>